<keyword evidence="7" id="KW-0175">Coiled coil</keyword>
<reference evidence="12 13" key="1">
    <citation type="submission" date="2016-10" db="EMBL/GenBank/DDBJ databases">
        <authorList>
            <person name="de Groot N.N."/>
        </authorList>
    </citation>
    <scope>NUCLEOTIDE SEQUENCE [LARGE SCALE GENOMIC DNA]</scope>
    <source>
        <strain evidence="12 13">ATCC 700224</strain>
    </source>
</reference>
<proteinExistence type="predicted"/>
<evidence type="ECO:0000259" key="8">
    <source>
        <dbReference type="PROSITE" id="PS50109"/>
    </source>
</evidence>
<evidence type="ECO:0000259" key="9">
    <source>
        <dbReference type="PROSITE" id="PS50113"/>
    </source>
</evidence>
<dbReference type="Proteomes" id="UP000199412">
    <property type="component" value="Unassembled WGS sequence"/>
</dbReference>
<evidence type="ECO:0000256" key="4">
    <source>
        <dbReference type="ARBA" id="ARBA00022679"/>
    </source>
</evidence>
<dbReference type="GO" id="GO:0000155">
    <property type="term" value="F:phosphorelay sensor kinase activity"/>
    <property type="evidence" value="ECO:0007669"/>
    <property type="project" value="InterPro"/>
</dbReference>
<evidence type="ECO:0000256" key="6">
    <source>
        <dbReference type="PROSITE-ProRule" id="PRU00050"/>
    </source>
</evidence>
<evidence type="ECO:0000259" key="11">
    <source>
        <dbReference type="PROSITE" id="PS50123"/>
    </source>
</evidence>
<dbReference type="InterPro" id="IPR000780">
    <property type="entry name" value="CheR_MeTrfase"/>
</dbReference>
<feature type="domain" description="Histidine kinase" evidence="8">
    <location>
        <begin position="986"/>
        <end position="1206"/>
    </location>
</feature>
<dbReference type="PROSITE" id="PS50113">
    <property type="entry name" value="PAC"/>
    <property type="match status" value="1"/>
</dbReference>
<dbReference type="GO" id="GO:0006935">
    <property type="term" value="P:chemotaxis"/>
    <property type="evidence" value="ECO:0007669"/>
    <property type="project" value="UniProtKB-UniRule"/>
</dbReference>
<feature type="domain" description="PAC" evidence="9">
    <location>
        <begin position="916"/>
        <end position="968"/>
    </location>
</feature>
<dbReference type="InterPro" id="IPR036890">
    <property type="entry name" value="HATPase_C_sf"/>
</dbReference>
<dbReference type="Gene3D" id="1.10.155.10">
    <property type="entry name" value="Chemotaxis receptor methyltransferase CheR, N-terminal domain"/>
    <property type="match status" value="1"/>
</dbReference>
<organism evidence="12 13">
    <name type="scientific">Rhodospira trueperi</name>
    <dbReference type="NCBI Taxonomy" id="69960"/>
    <lineage>
        <taxon>Bacteria</taxon>
        <taxon>Pseudomonadati</taxon>
        <taxon>Pseudomonadota</taxon>
        <taxon>Alphaproteobacteria</taxon>
        <taxon>Rhodospirillales</taxon>
        <taxon>Rhodospirillaceae</taxon>
        <taxon>Rhodospira</taxon>
    </lineage>
</organism>
<keyword evidence="4" id="KW-0808">Transferase</keyword>
<evidence type="ECO:0000259" key="10">
    <source>
        <dbReference type="PROSITE" id="PS50122"/>
    </source>
</evidence>
<dbReference type="GO" id="GO:0008983">
    <property type="term" value="F:protein-glutamate O-methyltransferase activity"/>
    <property type="evidence" value="ECO:0007669"/>
    <property type="project" value="UniProtKB-EC"/>
</dbReference>
<dbReference type="CDD" id="cd16434">
    <property type="entry name" value="CheB-CheR_fusion"/>
    <property type="match status" value="1"/>
</dbReference>
<evidence type="ECO:0000256" key="3">
    <source>
        <dbReference type="ARBA" id="ARBA00022603"/>
    </source>
</evidence>
<feature type="domain" description="CheB-type methylesterase" evidence="10">
    <location>
        <begin position="10"/>
        <end position="193"/>
    </location>
</feature>
<comment type="catalytic activity">
    <reaction evidence="2">
        <text>L-glutamyl-[protein] + S-adenosyl-L-methionine = [protein]-L-glutamate 5-O-methyl ester + S-adenosyl-L-homocysteine</text>
        <dbReference type="Rhea" id="RHEA:24452"/>
        <dbReference type="Rhea" id="RHEA-COMP:10208"/>
        <dbReference type="Rhea" id="RHEA-COMP:10311"/>
        <dbReference type="ChEBI" id="CHEBI:29973"/>
        <dbReference type="ChEBI" id="CHEBI:57856"/>
        <dbReference type="ChEBI" id="CHEBI:59789"/>
        <dbReference type="ChEBI" id="CHEBI:82795"/>
        <dbReference type="EC" id="2.1.1.80"/>
    </reaction>
</comment>
<keyword evidence="6" id="KW-0145">Chemotaxis</keyword>
<dbReference type="InterPro" id="IPR000700">
    <property type="entry name" value="PAS-assoc_C"/>
</dbReference>
<feature type="active site" evidence="6">
    <location>
        <position position="140"/>
    </location>
</feature>
<dbReference type="Pfam" id="PF13596">
    <property type="entry name" value="PAS_10"/>
    <property type="match status" value="1"/>
</dbReference>
<dbReference type="Pfam" id="PF02518">
    <property type="entry name" value="HATPase_c"/>
    <property type="match status" value="1"/>
</dbReference>
<dbReference type="PANTHER" id="PTHR24422:SF27">
    <property type="entry name" value="PROTEIN-GLUTAMATE O-METHYLTRANSFERASE"/>
    <property type="match status" value="1"/>
</dbReference>
<name>A0A1G7FYW7_9PROT</name>
<evidence type="ECO:0000313" key="12">
    <source>
        <dbReference type="EMBL" id="SDE81010.1"/>
    </source>
</evidence>
<feature type="active site" evidence="6">
    <location>
        <position position="48"/>
    </location>
</feature>
<dbReference type="Pfam" id="PF03705">
    <property type="entry name" value="CheR_N"/>
    <property type="match status" value="1"/>
</dbReference>
<dbReference type="InterPro" id="IPR000673">
    <property type="entry name" value="Sig_transdc_resp-reg_Me-estase"/>
</dbReference>
<dbReference type="InterPro" id="IPR036804">
    <property type="entry name" value="CheR_N_sf"/>
</dbReference>
<keyword evidence="3" id="KW-0489">Methyltransferase</keyword>
<dbReference type="InterPro" id="IPR000014">
    <property type="entry name" value="PAS"/>
</dbReference>
<dbReference type="Pfam" id="PF00512">
    <property type="entry name" value="HisKA"/>
    <property type="match status" value="1"/>
</dbReference>
<dbReference type="InterPro" id="IPR035909">
    <property type="entry name" value="CheB_C"/>
</dbReference>
<dbReference type="STRING" id="69960.SAMN05421720_1131"/>
<keyword evidence="13" id="KW-1185">Reference proteome</keyword>
<dbReference type="Gene3D" id="3.40.50.180">
    <property type="entry name" value="Methylesterase CheB, C-terminal domain"/>
    <property type="match status" value="1"/>
</dbReference>
<feature type="coiled-coil region" evidence="7">
    <location>
        <begin position="636"/>
        <end position="723"/>
    </location>
</feature>
<dbReference type="GO" id="GO:0005737">
    <property type="term" value="C:cytoplasm"/>
    <property type="evidence" value="ECO:0007669"/>
    <property type="project" value="InterPro"/>
</dbReference>
<dbReference type="SUPFAM" id="SSF55874">
    <property type="entry name" value="ATPase domain of HSP90 chaperone/DNA topoisomerase II/histidine kinase"/>
    <property type="match status" value="1"/>
</dbReference>
<dbReference type="SMART" id="SM00086">
    <property type="entry name" value="PAC"/>
    <property type="match status" value="1"/>
</dbReference>
<accession>A0A1G7FYW7</accession>
<evidence type="ECO:0000256" key="1">
    <source>
        <dbReference type="ARBA" id="ARBA00000085"/>
    </source>
</evidence>
<dbReference type="SUPFAM" id="SSF47757">
    <property type="entry name" value="Chemotaxis receptor methyltransferase CheR, N-terminal domain"/>
    <property type="match status" value="1"/>
</dbReference>
<dbReference type="InterPro" id="IPR001610">
    <property type="entry name" value="PAC"/>
</dbReference>
<dbReference type="PRINTS" id="PR00996">
    <property type="entry name" value="CHERMTFRASE"/>
</dbReference>
<dbReference type="Gene3D" id="1.10.287.130">
    <property type="match status" value="1"/>
</dbReference>
<dbReference type="CDD" id="cd00130">
    <property type="entry name" value="PAS"/>
    <property type="match status" value="1"/>
</dbReference>
<dbReference type="InterPro" id="IPR029063">
    <property type="entry name" value="SAM-dependent_MTases_sf"/>
</dbReference>
<dbReference type="Gene3D" id="3.40.50.150">
    <property type="entry name" value="Vaccinia Virus protein VP39"/>
    <property type="match status" value="1"/>
</dbReference>
<dbReference type="GO" id="GO:0000156">
    <property type="term" value="F:phosphorelay response regulator activity"/>
    <property type="evidence" value="ECO:0007669"/>
    <property type="project" value="InterPro"/>
</dbReference>
<protein>
    <submittedName>
        <fullName evidence="12">Two-component system, chemotaxis family, CheB/CheR fusion protein</fullName>
    </submittedName>
</protein>
<dbReference type="InterPro" id="IPR022641">
    <property type="entry name" value="CheR_N"/>
</dbReference>
<dbReference type="SMART" id="SM00388">
    <property type="entry name" value="HisKA"/>
    <property type="match status" value="1"/>
</dbReference>
<dbReference type="InterPro" id="IPR003594">
    <property type="entry name" value="HATPase_dom"/>
</dbReference>
<dbReference type="SMART" id="SM00138">
    <property type="entry name" value="MeTrc"/>
    <property type="match status" value="1"/>
</dbReference>
<dbReference type="GO" id="GO:0008984">
    <property type="term" value="F:protein-glutamate methylesterase activity"/>
    <property type="evidence" value="ECO:0007669"/>
    <property type="project" value="InterPro"/>
</dbReference>
<feature type="domain" description="CheR-type methyltransferase" evidence="11">
    <location>
        <begin position="202"/>
        <end position="475"/>
    </location>
</feature>
<dbReference type="CDD" id="cd00082">
    <property type="entry name" value="HisKA"/>
    <property type="match status" value="1"/>
</dbReference>
<evidence type="ECO:0000313" key="13">
    <source>
        <dbReference type="Proteomes" id="UP000199412"/>
    </source>
</evidence>
<dbReference type="AlphaFoldDB" id="A0A1G7FYW7"/>
<dbReference type="Gene3D" id="3.30.565.10">
    <property type="entry name" value="Histidine kinase-like ATPase, C-terminal domain"/>
    <property type="match status" value="1"/>
</dbReference>
<evidence type="ECO:0000256" key="5">
    <source>
        <dbReference type="ARBA" id="ARBA00022691"/>
    </source>
</evidence>
<dbReference type="InterPro" id="IPR022642">
    <property type="entry name" value="CheR_C"/>
</dbReference>
<dbReference type="InterPro" id="IPR035965">
    <property type="entry name" value="PAS-like_dom_sf"/>
</dbReference>
<dbReference type="SUPFAM" id="SSF53335">
    <property type="entry name" value="S-adenosyl-L-methionine-dependent methyltransferases"/>
    <property type="match status" value="1"/>
</dbReference>
<dbReference type="SUPFAM" id="SSF52738">
    <property type="entry name" value="Methylesterase CheB, C-terminal domain"/>
    <property type="match status" value="1"/>
</dbReference>
<dbReference type="Pfam" id="PF13426">
    <property type="entry name" value="PAS_9"/>
    <property type="match status" value="1"/>
</dbReference>
<dbReference type="SMART" id="SM00387">
    <property type="entry name" value="HATPase_c"/>
    <property type="match status" value="1"/>
</dbReference>
<evidence type="ECO:0000256" key="2">
    <source>
        <dbReference type="ARBA" id="ARBA00001541"/>
    </source>
</evidence>
<keyword evidence="6" id="KW-0378">Hydrolase</keyword>
<dbReference type="CDD" id="cd00075">
    <property type="entry name" value="HATPase"/>
    <property type="match status" value="1"/>
</dbReference>
<dbReference type="InterPro" id="IPR036097">
    <property type="entry name" value="HisK_dim/P_sf"/>
</dbReference>
<comment type="catalytic activity">
    <reaction evidence="1">
        <text>ATP + protein L-histidine = ADP + protein N-phospho-L-histidine.</text>
        <dbReference type="EC" id="2.7.13.3"/>
    </reaction>
</comment>
<dbReference type="InterPro" id="IPR050903">
    <property type="entry name" value="Bact_Chemotaxis_MeTrfase"/>
</dbReference>
<dbReference type="PROSITE" id="PS50122">
    <property type="entry name" value="CHEB"/>
    <property type="match status" value="1"/>
</dbReference>
<dbReference type="InterPro" id="IPR003661">
    <property type="entry name" value="HisK_dim/P_dom"/>
</dbReference>
<dbReference type="SUPFAM" id="SSF55785">
    <property type="entry name" value="PYP-like sensor domain (PAS domain)"/>
    <property type="match status" value="2"/>
</dbReference>
<keyword evidence="5" id="KW-0949">S-adenosyl-L-methionine</keyword>
<dbReference type="PANTHER" id="PTHR24422">
    <property type="entry name" value="CHEMOTAXIS PROTEIN METHYLTRANSFERASE"/>
    <property type="match status" value="1"/>
</dbReference>
<dbReference type="PROSITE" id="PS50109">
    <property type="entry name" value="HIS_KIN"/>
    <property type="match status" value="1"/>
</dbReference>
<dbReference type="InterPro" id="IPR005467">
    <property type="entry name" value="His_kinase_dom"/>
</dbReference>
<dbReference type="SUPFAM" id="SSF47384">
    <property type="entry name" value="Homodimeric domain of signal transducing histidine kinase"/>
    <property type="match status" value="1"/>
</dbReference>
<dbReference type="Pfam" id="PF01739">
    <property type="entry name" value="CheR"/>
    <property type="match status" value="1"/>
</dbReference>
<dbReference type="GO" id="GO:0032259">
    <property type="term" value="P:methylation"/>
    <property type="evidence" value="ECO:0007669"/>
    <property type="project" value="UniProtKB-KW"/>
</dbReference>
<gene>
    <name evidence="12" type="ORF">SAMN05421720_1131</name>
</gene>
<dbReference type="PROSITE" id="PS50123">
    <property type="entry name" value="CHER"/>
    <property type="match status" value="1"/>
</dbReference>
<dbReference type="Gene3D" id="3.30.450.20">
    <property type="entry name" value="PAS domain"/>
    <property type="match status" value="2"/>
</dbReference>
<dbReference type="EMBL" id="FNAP01000013">
    <property type="protein sequence ID" value="SDE81010.1"/>
    <property type="molecule type" value="Genomic_DNA"/>
</dbReference>
<dbReference type="Pfam" id="PF01339">
    <property type="entry name" value="CheB_methylest"/>
    <property type="match status" value="1"/>
</dbReference>
<dbReference type="RefSeq" id="WP_176793777.1">
    <property type="nucleotide sequence ID" value="NZ_FNAP01000013.1"/>
</dbReference>
<feature type="active site" evidence="6">
    <location>
        <position position="21"/>
    </location>
</feature>
<evidence type="ECO:0000256" key="7">
    <source>
        <dbReference type="SAM" id="Coils"/>
    </source>
</evidence>
<sequence>MTRTQASSEPAVPLLVGVGASAGGLKAFQILLEVMPPDTGMAFVFIQHLDPEHPSMMTDLLSRRTTMSVREIEDGTLPERDHVYMIPPGQHVVLQDGRLRLIQPTARRGERMAIDTFFRSLAAERAEDAAAIVLSGTGTDGSLGLREVKERGGLCLVQTPATADYDGMPTSAMMTGVVDSALDIADMPPTLQAFERRVRARGREEGQAAAPSEFNRLMSVLAHQSGMDFRFYKTSTVLRRIERRMSMVRVEDADEYLSLLRTDPGERRALSRDLLISVTSFFRDPEVFETLQKQALPELIAAGDNDPLRIWVPGCATGEEAYTIAMLVLDCMEQGLRKRPLQIFATDVDGDALRVAREGVYAEGIAGDLSDRWLNRYFTRNESDYVVGKALRDVVVFAEQNLLTDPPFSRIDLISCRNLLIYLKNDVQERVMGLFSFALRPGGFLLLGSSESVGRAEEQFSIVSKKHRLYRRTDRTVVAPLTSPPMAYQYSAPSGGQRQVPAQPIRDVATRAILDHLAPPCVLVDRGYDIRFYHGETARFLSQPSGEPTRNLLDLLRPGLKTRLRALMRAVAKNAGPLVGEPAKMRCEDGGRVPVRLSVMTVQSDRAGEPMYLVAFHEESAETVVSDDEGGSSGIVAQLEQELTATREDLQSTIEELETSNEELKASNEEVMSMNEEFQSTNEELETSREELQSLNEELTTVNSQLQEKVLELEKTNDDLTNIFDATDIAVIFINRDGIISRFTPQAGRLLKLRASDLGRPARELRFDISDGNLHDRVEEVARVLRPCVTVIMAEDDRWYSERINPYRTGDGRYDGVVVSFVEITEEVRAQREAMRQRNLFDSVMRQATEGIVVTDVDGNMMLVNDAARRMASGDPGGKPVREGPVYWGEGFRFDGTPIEVDDWISLRALRAGGPLAETGRMVRPDGSFYDLAISAAPVRDDQGAVMASIAIFRDITGERRLTEEREAAVRRADEANAAKSRFLANLSHDVRTPLNAIIGFSDAIRAGIYGEVTDAQRDVLETVQRASQYLNQLVNDILDLSRIEAGRLTLRPETVGLEDLVRTADGTARPQVRGAEPIVDVDIEPAGLTVHADAVRLTQVLVNLLTNAFKYGPPNGTVRVRARLLGPNGGVRLTVTDQGPGMSEEDMEKAFEPFFRGSRDDPTVEGTGLGLSLVAQIMHLHGGRAALSQAEGGGLEVTLEIPPEAGDAS</sequence>